<dbReference type="GeneID" id="78274460"/>
<evidence type="ECO:0000313" key="2">
    <source>
        <dbReference type="Proteomes" id="UP000186705"/>
    </source>
</evidence>
<dbReference type="RefSeq" id="WP_076340371.1">
    <property type="nucleotide sequence ID" value="NZ_CAJTMI010000039.1"/>
</dbReference>
<proteinExistence type="predicted"/>
<dbReference type="Proteomes" id="UP000186705">
    <property type="component" value="Unassembled WGS sequence"/>
</dbReference>
<dbReference type="STRING" id="1862672.BO225_00630"/>
<reference evidence="1 2" key="1">
    <citation type="submission" date="2016-11" db="EMBL/GenBank/DDBJ databases">
        <title>Description of two novel members of the family Erysipelotrichaceae: Ileibacterium lipovorans gen. nov., sp. nov. and Dubosiella newyorkensis, gen. nov., sp. nov.</title>
        <authorList>
            <person name="Cox L.M."/>
            <person name="Sohn J."/>
            <person name="Tyrrell K.L."/>
            <person name="Citron D.M."/>
            <person name="Lawson P.A."/>
            <person name="Patel N.B."/>
            <person name="Iizumi T."/>
            <person name="Perez-Perez G.I."/>
            <person name="Goldstein E.J."/>
            <person name="Blaser M.J."/>
        </authorList>
    </citation>
    <scope>NUCLEOTIDE SEQUENCE [LARGE SCALE GENOMIC DNA]</scope>
    <source>
        <strain evidence="1 2">NYU-BL-A4</strain>
    </source>
</reference>
<sequence length="262" mass="30066">MKNLIKLGFIGLLMFTMVGCHSQKKEDPSIYPVMKEAFEYQQETGAEGCYQTVAIHDGHALTFYNDIWKSEGIQYDLNDCLRTDPVEIRVQSVTAIDGEQGIVMNLKKEEEQYIDDGYTSMPIVFVINNPFSSTLSTIFQRDVKGEIIGLDPNYSYEREGQVIKVTLKDPNEKSEQILESYDQGLNDVVDIQIQFNEMYFTLDQQNRLVSIRSVTKQTTIYGDNVVRFDQEITITKENSILTQAQKKQIEALVQDVFQHSIE</sequence>
<dbReference type="EMBL" id="MPKA01000021">
    <property type="protein sequence ID" value="OLU47969.1"/>
    <property type="molecule type" value="Genomic_DNA"/>
</dbReference>
<name>A0A1U7NQR2_9FIRM</name>
<protein>
    <recommendedName>
        <fullName evidence="3">Lipoprotein</fullName>
    </recommendedName>
</protein>
<dbReference type="PROSITE" id="PS51257">
    <property type="entry name" value="PROKAR_LIPOPROTEIN"/>
    <property type="match status" value="1"/>
</dbReference>
<keyword evidence="2" id="KW-1185">Reference proteome</keyword>
<gene>
    <name evidence="1" type="ORF">BO225_00630</name>
</gene>
<accession>A0A1U7NQR2</accession>
<dbReference type="AlphaFoldDB" id="A0A1U7NQR2"/>
<evidence type="ECO:0008006" key="3">
    <source>
        <dbReference type="Google" id="ProtNLM"/>
    </source>
</evidence>
<organism evidence="1 2">
    <name type="scientific">Dubosiella newyorkensis</name>
    <dbReference type="NCBI Taxonomy" id="1862672"/>
    <lineage>
        <taxon>Bacteria</taxon>
        <taxon>Bacillati</taxon>
        <taxon>Bacillota</taxon>
        <taxon>Erysipelotrichia</taxon>
        <taxon>Erysipelotrichales</taxon>
        <taxon>Erysipelotrichaceae</taxon>
        <taxon>Dubosiella</taxon>
    </lineage>
</organism>
<comment type="caution">
    <text evidence="1">The sequence shown here is derived from an EMBL/GenBank/DDBJ whole genome shotgun (WGS) entry which is preliminary data.</text>
</comment>
<evidence type="ECO:0000313" key="1">
    <source>
        <dbReference type="EMBL" id="OLU47969.1"/>
    </source>
</evidence>